<evidence type="ECO:0000313" key="6">
    <source>
        <dbReference type="Proteomes" id="UP000198984"/>
    </source>
</evidence>
<feature type="binding site" evidence="1">
    <location>
        <position position="246"/>
    </location>
    <ligand>
        <name>Zn(2+)</name>
        <dbReference type="ChEBI" id="CHEBI:29105"/>
        <label>2</label>
    </ligand>
</feature>
<keyword evidence="1" id="KW-0862">Zinc</keyword>
<dbReference type="Pfam" id="PF01979">
    <property type="entry name" value="Amidohydro_1"/>
    <property type="match status" value="1"/>
</dbReference>
<dbReference type="AlphaFoldDB" id="A0A1H7M1W0"/>
<dbReference type="PANTHER" id="PTHR42717">
    <property type="entry name" value="DIHYDROOROTASE-RELATED"/>
    <property type="match status" value="1"/>
</dbReference>
<evidence type="ECO:0000256" key="3">
    <source>
        <dbReference type="SAM" id="SignalP"/>
    </source>
</evidence>
<dbReference type="PANTHER" id="PTHR42717:SF1">
    <property type="entry name" value="IMIDAZOLONEPROPIONASE AND RELATED AMIDOHYDROLASES"/>
    <property type="match status" value="1"/>
</dbReference>
<feature type="signal peptide" evidence="3">
    <location>
        <begin position="1"/>
        <end position="25"/>
    </location>
</feature>
<dbReference type="SUPFAM" id="SSF51556">
    <property type="entry name" value="Metallo-dependent hydrolases"/>
    <property type="match status" value="1"/>
</dbReference>
<dbReference type="InterPro" id="IPR006680">
    <property type="entry name" value="Amidohydro-rel"/>
</dbReference>
<keyword evidence="1" id="KW-0479">Metal-binding</keyword>
<evidence type="ECO:0000256" key="2">
    <source>
        <dbReference type="PIRSR" id="PIRSR039004-2"/>
    </source>
</evidence>
<evidence type="ECO:0000256" key="1">
    <source>
        <dbReference type="PIRSR" id="PIRSR039004-1"/>
    </source>
</evidence>
<dbReference type="GO" id="GO:0046872">
    <property type="term" value="F:metal ion binding"/>
    <property type="evidence" value="ECO:0007669"/>
    <property type="project" value="UniProtKB-KW"/>
</dbReference>
<protein>
    <submittedName>
        <fullName evidence="5">Dihydroorotase</fullName>
    </submittedName>
</protein>
<dbReference type="NCBIfam" id="NF006689">
    <property type="entry name" value="PRK09237.1"/>
    <property type="match status" value="1"/>
</dbReference>
<sequence length="433" mass="46914">MKRMIRNGSLLIICLVLCRAQVTHAQKYSLLIKGGHVIDPKNNIDRIMDIAITADTIAAVAADIDTAQARKVIHAEGLYVTPGLIDIHSHNFAGTEENHYLCNGYTALAPDGFTFRCGVTTVVDAGSSGWRSFEKFRTQTIQHSQTRVLAFLNIVGEGMRGGVYEQNTADMDAKMTALTILHNKQYVVGIKVAHYVGAEWTPVDRAVEAGKMAGVPVMIDFGEQRPALSLDSLFMTHLRPGDIFTHAYAKLRSRMAIVNDQGQLQPFALAARKKGIVFDVGHGGSSFSFSQAIPALKAGFYPSTISTDIHATSMNAGMKDMLNVMSKFLNMGMDVSSVIKASTWEPAKTIQHEELGNLSKGAVADIAILQVTKGKFGFIDASGSRMDGNQKLECELTMRAGRIVYDLNGLASVPYQANTTTVAVEEHASGAEN</sequence>
<dbReference type="Proteomes" id="UP000198984">
    <property type="component" value="Unassembled WGS sequence"/>
</dbReference>
<feature type="binding site" description="via carbamate group" evidence="1">
    <location>
        <position position="191"/>
    </location>
    <ligand>
        <name>Zn(2+)</name>
        <dbReference type="ChEBI" id="CHEBI:29105"/>
        <label>2</label>
    </ligand>
</feature>
<dbReference type="GO" id="GO:0019213">
    <property type="term" value="F:deacetylase activity"/>
    <property type="evidence" value="ECO:0007669"/>
    <property type="project" value="InterPro"/>
</dbReference>
<name>A0A1H7M1W0_9BACT</name>
<feature type="modified residue" description="N6-carboxylysine" evidence="2">
    <location>
        <position position="191"/>
    </location>
</feature>
<proteinExistence type="predicted"/>
<keyword evidence="6" id="KW-1185">Reference proteome</keyword>
<gene>
    <name evidence="5" type="ORF">SAMN04488505_1011380</name>
</gene>
<dbReference type="InterPro" id="IPR032466">
    <property type="entry name" value="Metal_Hydrolase"/>
</dbReference>
<dbReference type="RefSeq" id="WP_238386510.1">
    <property type="nucleotide sequence ID" value="NZ_FOBB01000001.1"/>
</dbReference>
<dbReference type="InterPro" id="IPR020043">
    <property type="entry name" value="Deacetylase_Atu3266-like"/>
</dbReference>
<evidence type="ECO:0000259" key="4">
    <source>
        <dbReference type="Pfam" id="PF01979"/>
    </source>
</evidence>
<reference evidence="5 6" key="1">
    <citation type="submission" date="2016-10" db="EMBL/GenBank/DDBJ databases">
        <authorList>
            <person name="de Groot N.N."/>
        </authorList>
    </citation>
    <scope>NUCLEOTIDE SEQUENCE [LARGE SCALE GENOMIC DNA]</scope>
    <source>
        <strain evidence="5 6">DSM 21039</strain>
    </source>
</reference>
<accession>A0A1H7M1W0</accession>
<dbReference type="Gene3D" id="2.30.40.10">
    <property type="entry name" value="Urease, subunit C, domain 1"/>
    <property type="match status" value="1"/>
</dbReference>
<dbReference type="PIRSF" id="PIRSF039004">
    <property type="entry name" value="ADE_EF_0837"/>
    <property type="match status" value="1"/>
</dbReference>
<dbReference type="EMBL" id="FOBB01000001">
    <property type="protein sequence ID" value="SEL04968.1"/>
    <property type="molecule type" value="Genomic_DNA"/>
</dbReference>
<feature type="binding site" evidence="1">
    <location>
        <position position="308"/>
    </location>
    <ligand>
        <name>Zn(2+)</name>
        <dbReference type="ChEBI" id="CHEBI:29105"/>
        <label>1</label>
    </ligand>
</feature>
<feature type="chain" id="PRO_5011610975" evidence="3">
    <location>
        <begin position="26"/>
        <end position="433"/>
    </location>
</feature>
<evidence type="ECO:0000313" key="5">
    <source>
        <dbReference type="EMBL" id="SEL04968.1"/>
    </source>
</evidence>
<dbReference type="Gene3D" id="3.20.20.140">
    <property type="entry name" value="Metal-dependent hydrolases"/>
    <property type="match status" value="1"/>
</dbReference>
<keyword evidence="3" id="KW-0732">Signal</keyword>
<dbReference type="STRING" id="573321.SAMN04488505_1011380"/>
<feature type="domain" description="Amidohydrolase-related" evidence="4">
    <location>
        <begin position="292"/>
        <end position="371"/>
    </location>
</feature>
<dbReference type="GO" id="GO:0016810">
    <property type="term" value="F:hydrolase activity, acting on carbon-nitrogen (but not peptide) bonds"/>
    <property type="evidence" value="ECO:0007669"/>
    <property type="project" value="InterPro"/>
</dbReference>
<dbReference type="InterPro" id="IPR011059">
    <property type="entry name" value="Metal-dep_hydrolase_composite"/>
</dbReference>
<dbReference type="SUPFAM" id="SSF51338">
    <property type="entry name" value="Composite domain of metallo-dependent hydrolases"/>
    <property type="match status" value="1"/>
</dbReference>
<feature type="binding site" evidence="1">
    <location>
        <position position="90"/>
    </location>
    <ligand>
        <name>Zn(2+)</name>
        <dbReference type="ChEBI" id="CHEBI:29105"/>
        <label>1</label>
    </ligand>
</feature>
<organism evidence="5 6">
    <name type="scientific">Chitinophaga rupis</name>
    <dbReference type="NCBI Taxonomy" id="573321"/>
    <lineage>
        <taxon>Bacteria</taxon>
        <taxon>Pseudomonadati</taxon>
        <taxon>Bacteroidota</taxon>
        <taxon>Chitinophagia</taxon>
        <taxon>Chitinophagales</taxon>
        <taxon>Chitinophagaceae</taxon>
        <taxon>Chitinophaga</taxon>
    </lineage>
</organism>
<feature type="binding site" description="via carbamate group" evidence="1">
    <location>
        <position position="191"/>
    </location>
    <ligand>
        <name>Zn(2+)</name>
        <dbReference type="ChEBI" id="CHEBI:29105"/>
        <label>1</label>
    </ligand>
</feature>
<feature type="binding site" evidence="1">
    <location>
        <position position="88"/>
    </location>
    <ligand>
        <name>Zn(2+)</name>
        <dbReference type="ChEBI" id="CHEBI:29105"/>
        <label>1</label>
    </ligand>
</feature>